<feature type="non-terminal residue" evidence="1">
    <location>
        <position position="1"/>
    </location>
</feature>
<reference evidence="1" key="1">
    <citation type="journal article" date="2023" name="G3 (Bethesda)">
        <title>Whole genome assemblies of Zophobas morio and Tenebrio molitor.</title>
        <authorList>
            <person name="Kaur S."/>
            <person name="Stinson S.A."/>
            <person name="diCenzo G.C."/>
        </authorList>
    </citation>
    <scope>NUCLEOTIDE SEQUENCE</scope>
    <source>
        <strain evidence="1">QUZm001</strain>
    </source>
</reference>
<evidence type="ECO:0000313" key="2">
    <source>
        <dbReference type="Proteomes" id="UP001168821"/>
    </source>
</evidence>
<comment type="caution">
    <text evidence="1">The sequence shown here is derived from an EMBL/GenBank/DDBJ whole genome shotgun (WGS) entry which is preliminary data.</text>
</comment>
<organism evidence="1 2">
    <name type="scientific">Zophobas morio</name>
    <dbReference type="NCBI Taxonomy" id="2755281"/>
    <lineage>
        <taxon>Eukaryota</taxon>
        <taxon>Metazoa</taxon>
        <taxon>Ecdysozoa</taxon>
        <taxon>Arthropoda</taxon>
        <taxon>Hexapoda</taxon>
        <taxon>Insecta</taxon>
        <taxon>Pterygota</taxon>
        <taxon>Neoptera</taxon>
        <taxon>Endopterygota</taxon>
        <taxon>Coleoptera</taxon>
        <taxon>Polyphaga</taxon>
        <taxon>Cucujiformia</taxon>
        <taxon>Tenebrionidae</taxon>
        <taxon>Zophobas</taxon>
    </lineage>
</organism>
<name>A0AA38LZ51_9CUCU</name>
<dbReference type="EMBL" id="JALNTZ010004015">
    <property type="protein sequence ID" value="KAJ3615606.1"/>
    <property type="molecule type" value="Genomic_DNA"/>
</dbReference>
<gene>
    <name evidence="1" type="ORF">Zmor_016285</name>
</gene>
<keyword evidence="2" id="KW-1185">Reference proteome</keyword>
<accession>A0AA38LZ51</accession>
<dbReference type="Proteomes" id="UP001168821">
    <property type="component" value="Unassembled WGS sequence"/>
</dbReference>
<proteinExistence type="predicted"/>
<evidence type="ECO:0000313" key="1">
    <source>
        <dbReference type="EMBL" id="KAJ3615606.1"/>
    </source>
</evidence>
<protein>
    <submittedName>
        <fullName evidence="1">Uncharacterized protein</fullName>
    </submittedName>
</protein>
<dbReference type="AlphaFoldDB" id="A0AA38LZ51"/>
<sequence length="105" mass="12055">GVFFHKDVITQTKMDQASFEQSISEYNRVTNGSTMMTDIDPKGYGFFIALEFSGTKTADGRFNTPNTTSLKDLEQKNVDFMSMTMREYGIFDQTMQPLRDYFDVS</sequence>